<accession>A0ABQ3AV90</accession>
<evidence type="ECO:0000313" key="3">
    <source>
        <dbReference type="Proteomes" id="UP000619761"/>
    </source>
</evidence>
<evidence type="ECO:0000259" key="1">
    <source>
        <dbReference type="Pfam" id="PF04168"/>
    </source>
</evidence>
<reference evidence="3" key="1">
    <citation type="journal article" date="2019" name="Int. J. Syst. Evol. Microbiol.">
        <title>The Global Catalogue of Microorganisms (GCM) 10K type strain sequencing project: providing services to taxonomists for standard genome sequencing and annotation.</title>
        <authorList>
            <consortium name="The Broad Institute Genomics Platform"/>
            <consortium name="The Broad Institute Genome Sequencing Center for Infectious Disease"/>
            <person name="Wu L."/>
            <person name="Ma J."/>
        </authorList>
    </citation>
    <scope>NUCLEOTIDE SEQUENCE [LARGE SCALE GENOMIC DNA]</scope>
    <source>
        <strain evidence="3">KCTC 32239</strain>
    </source>
</reference>
<dbReference type="Proteomes" id="UP000619761">
    <property type="component" value="Unassembled WGS sequence"/>
</dbReference>
<gene>
    <name evidence="2" type="ORF">GCM10011613_11580</name>
</gene>
<dbReference type="InterPro" id="IPR007296">
    <property type="entry name" value="DUF403"/>
</dbReference>
<feature type="domain" description="DUF403" evidence="1">
    <location>
        <begin position="1"/>
        <end position="309"/>
    </location>
</feature>
<proteinExistence type="predicted"/>
<dbReference type="PANTHER" id="PTHR34595">
    <property type="entry name" value="BLR5612 PROTEIN"/>
    <property type="match status" value="1"/>
</dbReference>
<evidence type="ECO:0000313" key="2">
    <source>
        <dbReference type="EMBL" id="GGY68950.1"/>
    </source>
</evidence>
<protein>
    <recommendedName>
        <fullName evidence="1">DUF403 domain-containing protein</fullName>
    </recommendedName>
</protein>
<organism evidence="2 3">
    <name type="scientific">Cellvibrio zantedeschiae</name>
    <dbReference type="NCBI Taxonomy" id="1237077"/>
    <lineage>
        <taxon>Bacteria</taxon>
        <taxon>Pseudomonadati</taxon>
        <taxon>Pseudomonadota</taxon>
        <taxon>Gammaproteobacteria</taxon>
        <taxon>Cellvibrionales</taxon>
        <taxon>Cellvibrionaceae</taxon>
        <taxon>Cellvibrio</taxon>
    </lineage>
</organism>
<dbReference type="EMBL" id="BMYZ01000001">
    <property type="protein sequence ID" value="GGY68950.1"/>
    <property type="molecule type" value="Genomic_DNA"/>
</dbReference>
<keyword evidence="3" id="KW-1185">Reference proteome</keyword>
<comment type="caution">
    <text evidence="2">The sequence shown here is derived from an EMBL/GenBank/DDBJ whole genome shotgun (WGS) entry which is preliminary data.</text>
</comment>
<sequence>MLSRTADHLFWLARYIERAENVARLLDITWQTSLAPQSAESASRNWQAALLCNDLLPAYLKTYSEVTAENVLAYMVFDTHNPSSIYCCLKAARENAHAVRGTLTSEMWETINSTWLEMVNHSKRKLQDEEFSGFFEWVKTRSSLSRGVTFGTMLHDDAFCFIRLGTYLERADNTARLLDVKYYLIAEGEPVGIAADYYQWGALLRSVSAFEVYRRVYRDSVLPNKVAELLIINPELPRSLTTCITEVASMLHHLANQNSYETQRLAGRLSSQLRYETIEEILEEGLHPYLEKFQSRIYDLGMRISHDFLMPMRAA</sequence>
<dbReference type="PANTHER" id="PTHR34595:SF7">
    <property type="entry name" value="SLL1039 PROTEIN"/>
    <property type="match status" value="1"/>
</dbReference>
<name>A0ABQ3AV90_9GAMM</name>
<dbReference type="Pfam" id="PF04168">
    <property type="entry name" value="Alpha-E"/>
    <property type="match status" value="1"/>
</dbReference>
<dbReference type="InterPro" id="IPR051680">
    <property type="entry name" value="ATP-dep_Glu-Cys_Ligase-2"/>
</dbReference>
<dbReference type="RefSeq" id="WP_189416662.1">
    <property type="nucleotide sequence ID" value="NZ_BMYZ01000001.1"/>
</dbReference>